<gene>
    <name evidence="2" type="ORF">ZIOFF_046750</name>
</gene>
<name>A0A8J5FTU8_ZINOF</name>
<dbReference type="EMBL" id="JACMSC010000013">
    <property type="protein sequence ID" value="KAG6491812.1"/>
    <property type="molecule type" value="Genomic_DNA"/>
</dbReference>
<feature type="region of interest" description="Disordered" evidence="1">
    <location>
        <begin position="1"/>
        <end position="29"/>
    </location>
</feature>
<reference evidence="2 3" key="1">
    <citation type="submission" date="2020-08" db="EMBL/GenBank/DDBJ databases">
        <title>Plant Genome Project.</title>
        <authorList>
            <person name="Zhang R.-G."/>
        </authorList>
    </citation>
    <scope>NUCLEOTIDE SEQUENCE [LARGE SCALE GENOMIC DNA]</scope>
    <source>
        <tissue evidence="2">Rhizome</tissue>
    </source>
</reference>
<dbReference type="Proteomes" id="UP000734854">
    <property type="component" value="Unassembled WGS sequence"/>
</dbReference>
<comment type="caution">
    <text evidence="2">The sequence shown here is derived from an EMBL/GenBank/DDBJ whole genome shotgun (WGS) entry which is preliminary data.</text>
</comment>
<proteinExistence type="predicted"/>
<feature type="compositionally biased region" description="Basic and acidic residues" evidence="1">
    <location>
        <begin position="1"/>
        <end position="11"/>
    </location>
</feature>
<evidence type="ECO:0000313" key="3">
    <source>
        <dbReference type="Proteomes" id="UP000734854"/>
    </source>
</evidence>
<evidence type="ECO:0000256" key="1">
    <source>
        <dbReference type="SAM" id="MobiDB-lite"/>
    </source>
</evidence>
<organism evidence="2 3">
    <name type="scientific">Zingiber officinale</name>
    <name type="common">Ginger</name>
    <name type="synonym">Amomum zingiber</name>
    <dbReference type="NCBI Taxonomy" id="94328"/>
    <lineage>
        <taxon>Eukaryota</taxon>
        <taxon>Viridiplantae</taxon>
        <taxon>Streptophyta</taxon>
        <taxon>Embryophyta</taxon>
        <taxon>Tracheophyta</taxon>
        <taxon>Spermatophyta</taxon>
        <taxon>Magnoliopsida</taxon>
        <taxon>Liliopsida</taxon>
        <taxon>Zingiberales</taxon>
        <taxon>Zingiberaceae</taxon>
        <taxon>Zingiber</taxon>
    </lineage>
</organism>
<feature type="compositionally biased region" description="Basic and acidic residues" evidence="1">
    <location>
        <begin position="18"/>
        <end position="29"/>
    </location>
</feature>
<accession>A0A8J5FTU8</accession>
<evidence type="ECO:0000313" key="2">
    <source>
        <dbReference type="EMBL" id="KAG6491812.1"/>
    </source>
</evidence>
<sequence length="218" mass="24466">MHRREKSEARTKKSARRNQREEIGRNRRAEIGRNRQGKKYWLIFWELGIKVTSSDKVNSEERLRYKLAGGSKDCADDRKLLFLGVHHRERLPISSPDVPLWLRRPGVKGNGLVLPWCSLVGRRACFDRVQPTADSSGDQQILEASGDISADGAEGTLDSVAQSCHLRSCWVSLYLGRGVAIPMSSLVRHCIIQRPYGFSFRSGIGPNMTDNDICAIGC</sequence>
<protein>
    <submittedName>
        <fullName evidence="2">Uncharacterized protein</fullName>
    </submittedName>
</protein>
<dbReference type="AlphaFoldDB" id="A0A8J5FTU8"/>
<keyword evidence="3" id="KW-1185">Reference proteome</keyword>